<sequence length="478" mass="52403">ARAAELEAAVKRRENVRVELYLAGNARDSARLQVAVREARGVGLDGADLEAAEAELAEVLEEDRSQKTALVGLEEAISQREPEALCEALCAAEKVFPRLPADRPELLSAARALLAELEEAARLAEDATARRWAADTLKAAVAEDSWDAIQDALQHGLKAGLAEEGAPILAARATLDRLRGAKELQEAEGHVRQKQARLQDLAAREALLSGPSHKKERSAIGKEIMSLRNSEAFISARSFLKDPEKEKRRRDEHRLEIEKRAAEERERWRRRLEEAPVELAAALEAADEDAVRALLIEAVLQKADAQAAEEFLGEREARRKAAERDATLLEFCFAGLERRAFFQASVAMNELFTDQYGMQEGTDFKLKVVKASNSVLVSFRSVDFAEAVRRTAIELAKKLGPSHSASVVVSAELRGPLEFSSEVDEFLPAARQDTEALQRKPSRPESEAAVLRAEQRAPGEAELPAPVAASAWAAGRPP</sequence>
<comment type="caution">
    <text evidence="2">The sequence shown here is derived from an EMBL/GenBank/DDBJ whole genome shotgun (WGS) entry which is preliminary data.</text>
</comment>
<feature type="region of interest" description="Disordered" evidence="1">
    <location>
        <begin position="433"/>
        <end position="478"/>
    </location>
</feature>
<evidence type="ECO:0000313" key="2">
    <source>
        <dbReference type="EMBL" id="CAE8593349.1"/>
    </source>
</evidence>
<protein>
    <submittedName>
        <fullName evidence="2">Uncharacterized protein</fullName>
    </submittedName>
</protein>
<evidence type="ECO:0000256" key="1">
    <source>
        <dbReference type="SAM" id="MobiDB-lite"/>
    </source>
</evidence>
<reference evidence="2" key="1">
    <citation type="submission" date="2021-02" db="EMBL/GenBank/DDBJ databases">
        <authorList>
            <person name="Dougan E. K."/>
            <person name="Rhodes N."/>
            <person name="Thang M."/>
            <person name="Chan C."/>
        </authorList>
    </citation>
    <scope>NUCLEOTIDE SEQUENCE</scope>
</reference>
<gene>
    <name evidence="2" type="ORF">PGLA1383_LOCUS11944</name>
</gene>
<dbReference type="Proteomes" id="UP000654075">
    <property type="component" value="Unassembled WGS sequence"/>
</dbReference>
<feature type="non-terminal residue" evidence="2">
    <location>
        <position position="1"/>
    </location>
</feature>
<feature type="non-terminal residue" evidence="2">
    <location>
        <position position="478"/>
    </location>
</feature>
<proteinExistence type="predicted"/>
<dbReference type="EMBL" id="CAJNNV010006272">
    <property type="protein sequence ID" value="CAE8593349.1"/>
    <property type="molecule type" value="Genomic_DNA"/>
</dbReference>
<accession>A0A813E3S9</accession>
<keyword evidence="3" id="KW-1185">Reference proteome</keyword>
<name>A0A813E3S9_POLGL</name>
<organism evidence="2 3">
    <name type="scientific">Polarella glacialis</name>
    <name type="common">Dinoflagellate</name>
    <dbReference type="NCBI Taxonomy" id="89957"/>
    <lineage>
        <taxon>Eukaryota</taxon>
        <taxon>Sar</taxon>
        <taxon>Alveolata</taxon>
        <taxon>Dinophyceae</taxon>
        <taxon>Suessiales</taxon>
        <taxon>Suessiaceae</taxon>
        <taxon>Polarella</taxon>
    </lineage>
</organism>
<dbReference type="AlphaFoldDB" id="A0A813E3S9"/>
<evidence type="ECO:0000313" key="3">
    <source>
        <dbReference type="Proteomes" id="UP000654075"/>
    </source>
</evidence>
<feature type="compositionally biased region" description="Basic and acidic residues" evidence="1">
    <location>
        <begin position="433"/>
        <end position="446"/>
    </location>
</feature>
<dbReference type="OrthoDB" id="446750at2759"/>
<feature type="compositionally biased region" description="Low complexity" evidence="1">
    <location>
        <begin position="461"/>
        <end position="478"/>
    </location>
</feature>